<accession>A0ACB8UDJ9</accession>
<comment type="caution">
    <text evidence="1">The sequence shown here is derived from an EMBL/GenBank/DDBJ whole genome shotgun (WGS) entry which is preliminary data.</text>
</comment>
<keyword evidence="2" id="KW-1185">Reference proteome</keyword>
<evidence type="ECO:0000313" key="1">
    <source>
        <dbReference type="EMBL" id="KAI0092020.1"/>
    </source>
</evidence>
<evidence type="ECO:0000313" key="2">
    <source>
        <dbReference type="Proteomes" id="UP001055072"/>
    </source>
</evidence>
<protein>
    <submittedName>
        <fullName evidence="1">Uncharacterized protein</fullName>
    </submittedName>
</protein>
<dbReference type="EMBL" id="MU274904">
    <property type="protein sequence ID" value="KAI0092020.1"/>
    <property type="molecule type" value="Genomic_DNA"/>
</dbReference>
<gene>
    <name evidence="1" type="ORF">BDY19DRAFT_1027951</name>
</gene>
<reference evidence="1" key="1">
    <citation type="journal article" date="2021" name="Environ. Microbiol.">
        <title>Gene family expansions and transcriptome signatures uncover fungal adaptations to wood decay.</title>
        <authorList>
            <person name="Hage H."/>
            <person name="Miyauchi S."/>
            <person name="Viragh M."/>
            <person name="Drula E."/>
            <person name="Min B."/>
            <person name="Chaduli D."/>
            <person name="Navarro D."/>
            <person name="Favel A."/>
            <person name="Norest M."/>
            <person name="Lesage-Meessen L."/>
            <person name="Balint B."/>
            <person name="Merenyi Z."/>
            <person name="de Eugenio L."/>
            <person name="Morin E."/>
            <person name="Martinez A.T."/>
            <person name="Baldrian P."/>
            <person name="Stursova M."/>
            <person name="Martinez M.J."/>
            <person name="Novotny C."/>
            <person name="Magnuson J.K."/>
            <person name="Spatafora J.W."/>
            <person name="Maurice S."/>
            <person name="Pangilinan J."/>
            <person name="Andreopoulos W."/>
            <person name="LaButti K."/>
            <person name="Hundley H."/>
            <person name="Na H."/>
            <person name="Kuo A."/>
            <person name="Barry K."/>
            <person name="Lipzen A."/>
            <person name="Henrissat B."/>
            <person name="Riley R."/>
            <person name="Ahrendt S."/>
            <person name="Nagy L.G."/>
            <person name="Grigoriev I.V."/>
            <person name="Martin F."/>
            <person name="Rosso M.N."/>
        </authorList>
    </citation>
    <scope>NUCLEOTIDE SEQUENCE</scope>
    <source>
        <strain evidence="1">CBS 384.51</strain>
    </source>
</reference>
<name>A0ACB8UDJ9_9APHY</name>
<proteinExistence type="predicted"/>
<dbReference type="Proteomes" id="UP001055072">
    <property type="component" value="Unassembled WGS sequence"/>
</dbReference>
<sequence>MDEGIETEIVAEIEKVEAVKDIAEIQITRPSRSWTFWLVLFFAVAPIWSLVPLSWVYVVYILRTGKVWTLGWKGCLTFAWALAEVFFSVYHWQLARFVSGPCTRGSGNLTELQAAFKRILQSGLACLPEYGYDDEDVGRPGSPEEEIVALHPEDPRAVDFRNYLRTWFNRVTWSDIRKHQMYEWLHWAIFNAAFDGLDQLSDARKVLLEECMEMIERRAGVQIPDGSNPSAKPMTLTVDPVNVVGRPFVWYLGVALSNLYQRRHFRNWWGCSFDTYNGLDYLVRIPRHVKHDARPIVFLHGLGLGLTQYKLFLSSLLRAVPDRPVLVPLQPHVSQEIFHPKYLRPMGRHESANALAGLLVELGWVDPPTDESEPEDNTKIKKPDVTVLSHSNGSFLHSWLLKEHPRMVARSCFVDPVTFCSWEGGESFVEFIYHIKDSLTATLTDLCYNFIYRPASSGVELVMKFFVGTELGVANFLQRHFDWNANALWYEQIPNARDPHRTRYFLGGKDAIVDANRVKRYLTSHGVRDGLWFDPDGHHGQALLTGGQGHTEILRWLSEKQS</sequence>
<organism evidence="1 2">
    <name type="scientific">Irpex rosettiformis</name>
    <dbReference type="NCBI Taxonomy" id="378272"/>
    <lineage>
        <taxon>Eukaryota</taxon>
        <taxon>Fungi</taxon>
        <taxon>Dikarya</taxon>
        <taxon>Basidiomycota</taxon>
        <taxon>Agaricomycotina</taxon>
        <taxon>Agaricomycetes</taxon>
        <taxon>Polyporales</taxon>
        <taxon>Irpicaceae</taxon>
        <taxon>Irpex</taxon>
    </lineage>
</organism>